<dbReference type="InterPro" id="IPR050066">
    <property type="entry name" value="UvrABC_protein_C"/>
</dbReference>
<accession>A0A2M8KYE2</accession>
<dbReference type="Proteomes" id="UP000229098">
    <property type="component" value="Unassembled WGS sequence"/>
</dbReference>
<proteinExistence type="predicted"/>
<dbReference type="PANTHER" id="PTHR30562">
    <property type="entry name" value="UVRC/OXIDOREDUCTASE"/>
    <property type="match status" value="1"/>
</dbReference>
<evidence type="ECO:0000256" key="3">
    <source>
        <dbReference type="ARBA" id="ARBA00022769"/>
    </source>
</evidence>
<gene>
    <name evidence="9" type="ORF">COU90_00070</name>
</gene>
<dbReference type="GO" id="GO:0006289">
    <property type="term" value="P:nucleotide-excision repair"/>
    <property type="evidence" value="ECO:0007669"/>
    <property type="project" value="InterPro"/>
</dbReference>
<dbReference type="PROSITE" id="PS50165">
    <property type="entry name" value="UVRC"/>
    <property type="match status" value="1"/>
</dbReference>
<dbReference type="SUPFAM" id="SSF82771">
    <property type="entry name" value="GIY-YIG endonuclease"/>
    <property type="match status" value="1"/>
</dbReference>
<dbReference type="InterPro" id="IPR038476">
    <property type="entry name" value="UvrC_RNase_H_dom_sf"/>
</dbReference>
<sequence>MAVDFISLRPTLPSTPGVYFFRGERGKVLYVGKAVNIRQRLASYFTKSTNLTPAKKEMLERARTITWQDADSEIDALLQEASYIKKHRPPYNIVLRDDKYYSFVEITKEQFPRIFIVHRPTLSVTDQKKSSSLKSEFIGPFTNGYGLKNILRSLRKIFPYCTCKQYHTRRCQQAQLGLCAGICCLKNYTPPGKELAAYQKNIRYIRNVLFGRQKQLMKTLERTMQTASAQKRFEDAAHARDQLRRLSRIFAHSRVIKKEYGVQNQKGLYELRMLLKREETPERIEGYDISNIQGAFAVGSLVVFTDGMPDKNEYRKFRIKTVEGANDPAMMNEVLTRRFAHTEWTIPDVILIDGGRAQLHAAVAAYKTSPLFTRSNLITIISIAKREEELYIPGQKMPIPLKKVPTSLLYLLQQIRNESHRFAISYYRKRHRRELL</sequence>
<evidence type="ECO:0000256" key="4">
    <source>
        <dbReference type="ARBA" id="ARBA00022881"/>
    </source>
</evidence>
<dbReference type="SMART" id="SM00465">
    <property type="entry name" value="GIYc"/>
    <property type="match status" value="1"/>
</dbReference>
<evidence type="ECO:0000256" key="2">
    <source>
        <dbReference type="ARBA" id="ARBA00022763"/>
    </source>
</evidence>
<dbReference type="FunFam" id="3.40.1440.10:FF:000001">
    <property type="entry name" value="UvrABC system protein C"/>
    <property type="match status" value="1"/>
</dbReference>
<dbReference type="Pfam" id="PF01541">
    <property type="entry name" value="GIY-YIG"/>
    <property type="match status" value="1"/>
</dbReference>
<dbReference type="InterPro" id="IPR047296">
    <property type="entry name" value="GIY-YIG_UvrC_Cho"/>
</dbReference>
<evidence type="ECO:0000259" key="8">
    <source>
        <dbReference type="PROSITE" id="PS50165"/>
    </source>
</evidence>
<evidence type="ECO:0000259" key="6">
    <source>
        <dbReference type="PROSITE" id="PS50151"/>
    </source>
</evidence>
<reference evidence="10" key="1">
    <citation type="submission" date="2017-09" db="EMBL/GenBank/DDBJ databases">
        <title>Depth-based differentiation of microbial function through sediment-hosted aquifers and enrichment of novel symbionts in the deep terrestrial subsurface.</title>
        <authorList>
            <person name="Probst A.J."/>
            <person name="Ladd B."/>
            <person name="Jarett J.K."/>
            <person name="Geller-Mcgrath D.E."/>
            <person name="Sieber C.M.K."/>
            <person name="Emerson J.B."/>
            <person name="Anantharaman K."/>
            <person name="Thomas B.C."/>
            <person name="Malmstrom R."/>
            <person name="Stieglmeier M."/>
            <person name="Klingl A."/>
            <person name="Woyke T."/>
            <person name="Ryan C.M."/>
            <person name="Banfield J.F."/>
        </authorList>
    </citation>
    <scope>NUCLEOTIDE SEQUENCE [LARGE SCALE GENOMIC DNA]</scope>
</reference>
<protein>
    <recommendedName>
        <fullName evidence="11">Excinuclease ABC subunit C</fullName>
    </recommendedName>
</protein>
<dbReference type="Gene3D" id="4.10.860.10">
    <property type="entry name" value="UVR domain"/>
    <property type="match status" value="1"/>
</dbReference>
<evidence type="ECO:0000313" key="10">
    <source>
        <dbReference type="Proteomes" id="UP000229098"/>
    </source>
</evidence>
<keyword evidence="5" id="KW-0234">DNA repair</keyword>
<dbReference type="InterPro" id="IPR001162">
    <property type="entry name" value="UvrC_RNase_H_dom"/>
</dbReference>
<dbReference type="PANTHER" id="PTHR30562:SF1">
    <property type="entry name" value="UVRABC SYSTEM PROTEIN C"/>
    <property type="match status" value="1"/>
</dbReference>
<dbReference type="PROSITE" id="PS50151">
    <property type="entry name" value="UVR"/>
    <property type="match status" value="1"/>
</dbReference>
<dbReference type="PROSITE" id="PS50164">
    <property type="entry name" value="GIY_YIG"/>
    <property type="match status" value="1"/>
</dbReference>
<feature type="domain" description="UvrC family homology region profile" evidence="8">
    <location>
        <begin position="265"/>
        <end position="362"/>
    </location>
</feature>
<keyword evidence="1" id="KW-0963">Cytoplasm</keyword>
<evidence type="ECO:0008006" key="11">
    <source>
        <dbReference type="Google" id="ProtNLM"/>
    </source>
</evidence>
<organism evidence="9 10">
    <name type="scientific">Candidatus Ryanbacteria bacterium CG10_big_fil_rev_8_21_14_0_10_43_42</name>
    <dbReference type="NCBI Taxonomy" id="1974864"/>
    <lineage>
        <taxon>Bacteria</taxon>
        <taxon>Candidatus Ryaniibacteriota</taxon>
    </lineage>
</organism>
<name>A0A2M8KYE2_9BACT</name>
<evidence type="ECO:0000259" key="7">
    <source>
        <dbReference type="PROSITE" id="PS50164"/>
    </source>
</evidence>
<dbReference type="AlphaFoldDB" id="A0A2M8KYE2"/>
<dbReference type="SUPFAM" id="SSF46600">
    <property type="entry name" value="C-terminal UvrC-binding domain of UvrB"/>
    <property type="match status" value="1"/>
</dbReference>
<evidence type="ECO:0000256" key="5">
    <source>
        <dbReference type="ARBA" id="ARBA00023204"/>
    </source>
</evidence>
<evidence type="ECO:0000313" key="9">
    <source>
        <dbReference type="EMBL" id="PJE64902.1"/>
    </source>
</evidence>
<dbReference type="Pfam" id="PF02151">
    <property type="entry name" value="UVR"/>
    <property type="match status" value="1"/>
</dbReference>
<dbReference type="CDD" id="cd10434">
    <property type="entry name" value="GIY-YIG_UvrC_Cho"/>
    <property type="match status" value="1"/>
</dbReference>
<comment type="caution">
    <text evidence="9">The sequence shown here is derived from an EMBL/GenBank/DDBJ whole genome shotgun (WGS) entry which is preliminary data.</text>
</comment>
<keyword evidence="2" id="KW-0227">DNA damage</keyword>
<dbReference type="InterPro" id="IPR001943">
    <property type="entry name" value="UVR_dom"/>
</dbReference>
<dbReference type="EMBL" id="PFEF01000001">
    <property type="protein sequence ID" value="PJE64902.1"/>
    <property type="molecule type" value="Genomic_DNA"/>
</dbReference>
<dbReference type="InterPro" id="IPR036876">
    <property type="entry name" value="UVR_dom_sf"/>
</dbReference>
<dbReference type="GO" id="GO:0009381">
    <property type="term" value="F:excinuclease ABC activity"/>
    <property type="evidence" value="ECO:0007669"/>
    <property type="project" value="InterPro"/>
</dbReference>
<dbReference type="Pfam" id="PF08459">
    <property type="entry name" value="UvrC_RNaseH_dom"/>
    <property type="match status" value="1"/>
</dbReference>
<dbReference type="Gene3D" id="3.30.420.340">
    <property type="entry name" value="UvrC, RNAse H endonuclease domain"/>
    <property type="match status" value="1"/>
</dbReference>
<feature type="domain" description="UVR" evidence="6">
    <location>
        <begin position="214"/>
        <end position="249"/>
    </location>
</feature>
<dbReference type="InterPro" id="IPR000305">
    <property type="entry name" value="GIY-YIG_endonuc"/>
</dbReference>
<dbReference type="GO" id="GO:0009380">
    <property type="term" value="C:excinuclease repair complex"/>
    <property type="evidence" value="ECO:0007669"/>
    <property type="project" value="TreeGrafter"/>
</dbReference>
<dbReference type="Gene3D" id="3.40.1440.10">
    <property type="entry name" value="GIY-YIG endonuclease"/>
    <property type="match status" value="1"/>
</dbReference>
<evidence type="ECO:0000256" key="1">
    <source>
        <dbReference type="ARBA" id="ARBA00022490"/>
    </source>
</evidence>
<dbReference type="InterPro" id="IPR035901">
    <property type="entry name" value="GIY-YIG_endonuc_sf"/>
</dbReference>
<feature type="domain" description="GIY-YIG" evidence="7">
    <location>
        <begin position="14"/>
        <end position="93"/>
    </location>
</feature>
<keyword evidence="3" id="KW-0228">DNA excision</keyword>
<keyword evidence="4" id="KW-0267">Excision nuclease</keyword>